<dbReference type="FunFam" id="1.10.418.10:FF:000072">
    <property type="entry name" value="microtubule-associated protein RP/EB family member 2 isoform X2"/>
    <property type="match status" value="1"/>
</dbReference>
<dbReference type="GO" id="GO:0008017">
    <property type="term" value="F:microtubule binding"/>
    <property type="evidence" value="ECO:0007669"/>
    <property type="project" value="InterPro"/>
</dbReference>
<dbReference type="InterPro" id="IPR001715">
    <property type="entry name" value="CH_dom"/>
</dbReference>
<dbReference type="InterPro" id="IPR036872">
    <property type="entry name" value="CH_dom_sf"/>
</dbReference>
<dbReference type="Pfam" id="PF00307">
    <property type="entry name" value="CH"/>
    <property type="match status" value="1"/>
</dbReference>
<dbReference type="PROSITE" id="PS50021">
    <property type="entry name" value="CH"/>
    <property type="match status" value="1"/>
</dbReference>
<evidence type="ECO:0000313" key="3">
    <source>
        <dbReference type="WBParaSite" id="jg19249"/>
    </source>
</evidence>
<name>A0A915DGM5_9BILA</name>
<reference evidence="3" key="1">
    <citation type="submission" date="2022-11" db="UniProtKB">
        <authorList>
            <consortium name="WormBaseParasite"/>
        </authorList>
    </citation>
    <scope>IDENTIFICATION</scope>
</reference>
<sequence>MAGIVNVYTTSATTENMSRNDMLLWVNDCLQSEYAKIEQLHNGAGYCLFTEFLFPGSIQLKRVKWNSRLELDWLGNWKLVQTAWKQLGVDKLIPVEKLIKGKFQDNFEFLQWFKKFFDANYDGHEFNPLEARNFEDLPTENKASQYFDQLSPKSDLNG</sequence>
<dbReference type="PANTHER" id="PTHR10623">
    <property type="entry name" value="MICROTUBULE-ASSOCIATED PROTEIN RP/EB FAMILY MEMBER"/>
    <property type="match status" value="1"/>
</dbReference>
<dbReference type="AlphaFoldDB" id="A0A915DGM5"/>
<dbReference type="SUPFAM" id="SSF47576">
    <property type="entry name" value="Calponin-homology domain, CH-domain"/>
    <property type="match status" value="1"/>
</dbReference>
<feature type="domain" description="Calponin-homology (CH)" evidence="1">
    <location>
        <begin position="16"/>
        <end position="118"/>
    </location>
</feature>
<dbReference type="InterPro" id="IPR027328">
    <property type="entry name" value="MAPRE"/>
</dbReference>
<dbReference type="Gene3D" id="1.10.418.10">
    <property type="entry name" value="Calponin-like domain"/>
    <property type="match status" value="1"/>
</dbReference>
<protein>
    <submittedName>
        <fullName evidence="3">Calponin-homology (CH) domain-containing protein</fullName>
    </submittedName>
</protein>
<proteinExistence type="predicted"/>
<organism evidence="2 3">
    <name type="scientific">Ditylenchus dipsaci</name>
    <dbReference type="NCBI Taxonomy" id="166011"/>
    <lineage>
        <taxon>Eukaryota</taxon>
        <taxon>Metazoa</taxon>
        <taxon>Ecdysozoa</taxon>
        <taxon>Nematoda</taxon>
        <taxon>Chromadorea</taxon>
        <taxon>Rhabditida</taxon>
        <taxon>Tylenchina</taxon>
        <taxon>Tylenchomorpha</taxon>
        <taxon>Sphaerularioidea</taxon>
        <taxon>Anguinidae</taxon>
        <taxon>Anguininae</taxon>
        <taxon>Ditylenchus</taxon>
    </lineage>
</organism>
<dbReference type="Proteomes" id="UP000887574">
    <property type="component" value="Unplaced"/>
</dbReference>
<dbReference type="WBParaSite" id="jg19249">
    <property type="protein sequence ID" value="jg19249"/>
    <property type="gene ID" value="jg19249"/>
</dbReference>
<accession>A0A915DGM5</accession>
<evidence type="ECO:0000313" key="2">
    <source>
        <dbReference type="Proteomes" id="UP000887574"/>
    </source>
</evidence>
<keyword evidence="2" id="KW-1185">Reference proteome</keyword>
<evidence type="ECO:0000259" key="1">
    <source>
        <dbReference type="PROSITE" id="PS50021"/>
    </source>
</evidence>